<evidence type="ECO:0000313" key="2">
    <source>
        <dbReference type="EMBL" id="PML57523.1"/>
    </source>
</evidence>
<feature type="transmembrane region" description="Helical" evidence="1">
    <location>
        <begin position="227"/>
        <end position="253"/>
    </location>
</feature>
<feature type="transmembrane region" description="Helical" evidence="1">
    <location>
        <begin position="65"/>
        <end position="84"/>
    </location>
</feature>
<reference evidence="3" key="1">
    <citation type="submission" date="2016-07" db="EMBL/GenBank/DDBJ databases">
        <title>Nontailed viruses are major unrecognized killers of bacteria in the ocean.</title>
        <authorList>
            <person name="Kauffman K."/>
            <person name="Hussain F."/>
            <person name="Yang J."/>
            <person name="Arevalo P."/>
            <person name="Brown J."/>
            <person name="Cutler M."/>
            <person name="Kelly L."/>
            <person name="Polz M.F."/>
        </authorList>
    </citation>
    <scope>NUCLEOTIDE SEQUENCE [LARGE SCALE GENOMIC DNA]</scope>
    <source>
        <strain evidence="3">10N.261.51.B8</strain>
    </source>
</reference>
<organism evidence="2 3">
    <name type="scientific">Vibrio lentus</name>
    <dbReference type="NCBI Taxonomy" id="136468"/>
    <lineage>
        <taxon>Bacteria</taxon>
        <taxon>Pseudomonadati</taxon>
        <taxon>Pseudomonadota</taxon>
        <taxon>Gammaproteobacteria</taxon>
        <taxon>Vibrionales</taxon>
        <taxon>Vibrionaceae</taxon>
        <taxon>Vibrio</taxon>
    </lineage>
</organism>
<comment type="caution">
    <text evidence="2">The sequence shown here is derived from an EMBL/GenBank/DDBJ whole genome shotgun (WGS) entry which is preliminary data.</text>
</comment>
<keyword evidence="1" id="KW-1133">Transmembrane helix</keyword>
<keyword evidence="1" id="KW-0472">Membrane</keyword>
<gene>
    <name evidence="2" type="ORF">BCT74_19895</name>
</gene>
<evidence type="ECO:0000313" key="3">
    <source>
        <dbReference type="Proteomes" id="UP000235746"/>
    </source>
</evidence>
<sequence length="254" mass="28891">MSESVEKVLLAPVQIEFTENVKKIRQNLMVASFISLFMTLGGVSIDPSSTFFGLKFNGLNDALLYKGLLILILYFLVHFVWCAYESLQEWEVRVTGTKEAFLRADEMDLDEAVKPPFPSDPRNSTFYFWWSTQAERIGSLKEPLTDINQRVESMEAAIHEMRENGASLNRSDANISSQVQPLKIDIESAVNSINRMEKVLAGNQLIVSMKTFDRRYKYFLISQNVRWFVIDFFGPIILSSVSLLCLLNGGIIVP</sequence>
<dbReference type="Proteomes" id="UP000235746">
    <property type="component" value="Unassembled WGS sequence"/>
</dbReference>
<feature type="transmembrane region" description="Helical" evidence="1">
    <location>
        <begin position="28"/>
        <end position="45"/>
    </location>
</feature>
<dbReference type="EMBL" id="MCYL01000011">
    <property type="protein sequence ID" value="PML57523.1"/>
    <property type="molecule type" value="Genomic_DNA"/>
</dbReference>
<keyword evidence="1" id="KW-0812">Transmembrane</keyword>
<protein>
    <submittedName>
        <fullName evidence="2">Uncharacterized protein</fullName>
    </submittedName>
</protein>
<accession>A0A2N7IIV1</accession>
<evidence type="ECO:0000256" key="1">
    <source>
        <dbReference type="SAM" id="Phobius"/>
    </source>
</evidence>
<dbReference type="RefSeq" id="WP_102559010.1">
    <property type="nucleotide sequence ID" value="NZ_MCYL01000011.1"/>
</dbReference>
<name>A0A2N7IIV1_9VIBR</name>
<proteinExistence type="predicted"/>
<dbReference type="AlphaFoldDB" id="A0A2N7IIV1"/>